<comment type="caution">
    <text evidence="20">The sequence shown here is derived from an EMBL/GenBank/DDBJ whole genome shotgun (WGS) entry which is preliminary data.</text>
</comment>
<name>A0AAV1JCN3_9NEOP</name>
<dbReference type="PROSITE" id="PS51162">
    <property type="entry name" value="THYROGLOBULIN_1_2"/>
    <property type="match status" value="1"/>
</dbReference>
<dbReference type="CDD" id="cd00191">
    <property type="entry name" value="TY"/>
    <property type="match status" value="1"/>
</dbReference>
<dbReference type="PROSITE" id="PS51465">
    <property type="entry name" value="KAZAL_2"/>
    <property type="match status" value="1"/>
</dbReference>
<dbReference type="GO" id="GO:0005576">
    <property type="term" value="C:extracellular region"/>
    <property type="evidence" value="ECO:0007669"/>
    <property type="project" value="UniProtKB-SubCell"/>
</dbReference>
<feature type="region of interest" description="Disordered" evidence="17">
    <location>
        <begin position="515"/>
        <end position="542"/>
    </location>
</feature>
<evidence type="ECO:0000256" key="15">
    <source>
        <dbReference type="ARBA" id="ARBA00040300"/>
    </source>
</evidence>
<dbReference type="InterPro" id="IPR002350">
    <property type="entry name" value="Kazal_dom"/>
</dbReference>
<dbReference type="SMART" id="SM00211">
    <property type="entry name" value="TY"/>
    <property type="match status" value="1"/>
</dbReference>
<evidence type="ECO:0000256" key="14">
    <source>
        <dbReference type="ARBA" id="ARBA00032535"/>
    </source>
</evidence>
<dbReference type="InterPro" id="IPR000716">
    <property type="entry name" value="Thyroglobulin_1"/>
</dbReference>
<sequence>MFIAEERGSAYSPDFRVYFKDESGPISPLHDIPLWADASKRLANMVVEVPRWSNAKMEISLSEPLNPIRQDVKKGALRFVSNVFPHHGYIWNYGALPQTWENPHHVDPGTQARGDNDPIDVIEIGERVAARGDVVPVKILGTLALIDEGETDWKLIAVDARDPNADRLEDVADVERVFPGLLRATVEWFRLYKVPDGKPVNKFAFDAEPKDAAFAHKVIDETHEFWRGLVSGAVSGADDISKTNVTVEGSPHRVERSSAAATIAAAPPASLPAPIPPQVDKWHYERSGASEHPARPAARRREVEGGGASAALERSQRGRTSPEGLPFPSRRGEASTADVMLETRIASLAVFAALLAAGAARPDHDFEFDDAPDVVSSRRPRRYVYDPQNELCRALVCKKREVCFLRDSYTALCASKKDILRRGDTIVSGATATRNEEDEDVFYESRDRAAPSPSGPEVGRCVGCSSASRSSFLCGSDNRTYSSLCRLDLHNCVHGPRPPVRLACAGFCPCPRRRPSDNESLPPLRPPRPHRTKPRYEEERRRRRLEVRNNEVLPERCALDKMADRLLDWFSVLMEQAGARPPSSHGYGAECKPEVRWMFEHLDVAGDGLLQPSDLYALSHDERERCLRPFLASCGAGAGAGVSRAAWCACLGGASRPCEALARAARSRGRGRGRGAYVPACDSRGFYRPRQCHAALAVCWCVDAHGQELPGSRTKGAPHCPGESNAEDEAGVPTDDEDAESEADAGGSGDREPDLRF</sequence>
<keyword evidence="6" id="KW-0963">Cytoplasm</keyword>
<dbReference type="SUPFAM" id="SSF47473">
    <property type="entry name" value="EF-hand"/>
    <property type="match status" value="1"/>
</dbReference>
<feature type="compositionally biased region" description="Low complexity" evidence="17">
    <location>
        <begin position="257"/>
        <end position="268"/>
    </location>
</feature>
<dbReference type="InterPro" id="IPR036058">
    <property type="entry name" value="Kazal_dom_sf"/>
</dbReference>
<keyword evidence="11" id="KW-0460">Magnesium</keyword>
<evidence type="ECO:0000256" key="9">
    <source>
        <dbReference type="ARBA" id="ARBA00022729"/>
    </source>
</evidence>
<dbReference type="GO" id="GO:0005737">
    <property type="term" value="C:cytoplasm"/>
    <property type="evidence" value="ECO:0007669"/>
    <property type="project" value="UniProtKB-SubCell"/>
</dbReference>
<dbReference type="Gene3D" id="4.10.800.10">
    <property type="entry name" value="Thyroglobulin type-1"/>
    <property type="match status" value="1"/>
</dbReference>
<accession>A0AAV1JCN3</accession>
<dbReference type="SUPFAM" id="SSF100895">
    <property type="entry name" value="Kazal-type serine protease inhibitors"/>
    <property type="match status" value="1"/>
</dbReference>
<dbReference type="GO" id="GO:0004427">
    <property type="term" value="F:inorganic diphosphate phosphatase activity"/>
    <property type="evidence" value="ECO:0007669"/>
    <property type="project" value="UniProtKB-EC"/>
</dbReference>
<dbReference type="SMART" id="SM00280">
    <property type="entry name" value="KAZAL"/>
    <property type="match status" value="1"/>
</dbReference>
<proteinExistence type="inferred from homology"/>
<dbReference type="GO" id="GO:0006796">
    <property type="term" value="P:phosphate-containing compound metabolic process"/>
    <property type="evidence" value="ECO:0007669"/>
    <property type="project" value="InterPro"/>
</dbReference>
<dbReference type="Pfam" id="PF00719">
    <property type="entry name" value="Pyrophosphatase"/>
    <property type="match status" value="1"/>
</dbReference>
<feature type="region of interest" description="Disordered" evidence="17">
    <location>
        <begin position="713"/>
        <end position="757"/>
    </location>
</feature>
<evidence type="ECO:0000256" key="13">
    <source>
        <dbReference type="ARBA" id="ARBA00023180"/>
    </source>
</evidence>
<dbReference type="GO" id="GO:0000287">
    <property type="term" value="F:magnesium ion binding"/>
    <property type="evidence" value="ECO:0007669"/>
    <property type="project" value="InterPro"/>
</dbReference>
<comment type="subcellular location">
    <subcellularLocation>
        <location evidence="2">Cytoplasm</location>
    </subcellularLocation>
    <subcellularLocation>
        <location evidence="3">Secreted</location>
    </subcellularLocation>
</comment>
<dbReference type="CDD" id="cd00412">
    <property type="entry name" value="pyrophosphatase"/>
    <property type="match status" value="1"/>
</dbReference>
<dbReference type="InterPro" id="IPR011992">
    <property type="entry name" value="EF-hand-dom_pair"/>
</dbReference>
<evidence type="ECO:0000256" key="2">
    <source>
        <dbReference type="ARBA" id="ARBA00004496"/>
    </source>
</evidence>
<comment type="cofactor">
    <cofactor evidence="1">
        <name>Mg(2+)</name>
        <dbReference type="ChEBI" id="CHEBI:18420"/>
    </cofactor>
</comment>
<evidence type="ECO:0000313" key="20">
    <source>
        <dbReference type="EMBL" id="CAK1546340.1"/>
    </source>
</evidence>
<keyword evidence="12 16" id="KW-1015">Disulfide bond</keyword>
<evidence type="ECO:0000259" key="18">
    <source>
        <dbReference type="PROSITE" id="PS51162"/>
    </source>
</evidence>
<evidence type="ECO:0000256" key="3">
    <source>
        <dbReference type="ARBA" id="ARBA00004613"/>
    </source>
</evidence>
<dbReference type="EMBL" id="CAVLEF010000007">
    <property type="protein sequence ID" value="CAK1546340.1"/>
    <property type="molecule type" value="Genomic_DNA"/>
</dbReference>
<dbReference type="PROSITE" id="PS00387">
    <property type="entry name" value="PPASE"/>
    <property type="match status" value="1"/>
</dbReference>
<dbReference type="PROSITE" id="PS00484">
    <property type="entry name" value="THYROGLOBULIN_1_1"/>
    <property type="match status" value="1"/>
</dbReference>
<dbReference type="SUPFAM" id="SSF50324">
    <property type="entry name" value="Inorganic pyrophosphatase"/>
    <property type="match status" value="1"/>
</dbReference>
<evidence type="ECO:0000259" key="19">
    <source>
        <dbReference type="PROSITE" id="PS51465"/>
    </source>
</evidence>
<dbReference type="GO" id="GO:0005509">
    <property type="term" value="F:calcium ion binding"/>
    <property type="evidence" value="ECO:0007669"/>
    <property type="project" value="InterPro"/>
</dbReference>
<feature type="domain" description="Thyroglobulin type-1" evidence="18">
    <location>
        <begin position="655"/>
        <end position="720"/>
    </location>
</feature>
<organism evidence="20 21">
    <name type="scientific">Leptosia nina</name>
    <dbReference type="NCBI Taxonomy" id="320188"/>
    <lineage>
        <taxon>Eukaryota</taxon>
        <taxon>Metazoa</taxon>
        <taxon>Ecdysozoa</taxon>
        <taxon>Arthropoda</taxon>
        <taxon>Hexapoda</taxon>
        <taxon>Insecta</taxon>
        <taxon>Pterygota</taxon>
        <taxon>Neoptera</taxon>
        <taxon>Endopterygota</taxon>
        <taxon>Lepidoptera</taxon>
        <taxon>Glossata</taxon>
        <taxon>Ditrysia</taxon>
        <taxon>Papilionoidea</taxon>
        <taxon>Pieridae</taxon>
        <taxon>Pierinae</taxon>
        <taxon>Leptosia</taxon>
    </lineage>
</organism>
<feature type="compositionally biased region" description="Acidic residues" evidence="17">
    <location>
        <begin position="725"/>
        <end position="743"/>
    </location>
</feature>
<evidence type="ECO:0000256" key="11">
    <source>
        <dbReference type="ARBA" id="ARBA00022842"/>
    </source>
</evidence>
<evidence type="ECO:0000256" key="7">
    <source>
        <dbReference type="ARBA" id="ARBA00022525"/>
    </source>
</evidence>
<dbReference type="InterPro" id="IPR019577">
    <property type="entry name" value="SPARC/Testican_Ca-bd-dom"/>
</dbReference>
<dbReference type="InterPro" id="IPR036649">
    <property type="entry name" value="Pyrophosphatase_sf"/>
</dbReference>
<dbReference type="SUPFAM" id="SSF57610">
    <property type="entry name" value="Thyroglobulin type-1 domain"/>
    <property type="match status" value="1"/>
</dbReference>
<dbReference type="FunFam" id="3.90.80.10:FF:000004">
    <property type="entry name" value="Inorganic pyrophosphatase"/>
    <property type="match status" value="1"/>
</dbReference>
<evidence type="ECO:0000256" key="12">
    <source>
        <dbReference type="ARBA" id="ARBA00023157"/>
    </source>
</evidence>
<dbReference type="Gene3D" id="3.90.80.10">
    <property type="entry name" value="Inorganic pyrophosphatase"/>
    <property type="match status" value="1"/>
</dbReference>
<keyword evidence="10" id="KW-0378">Hydrolase</keyword>
<reference evidence="20 21" key="1">
    <citation type="submission" date="2023-11" db="EMBL/GenBank/DDBJ databases">
        <authorList>
            <person name="Okamura Y."/>
        </authorList>
    </citation>
    <scope>NUCLEOTIDE SEQUENCE [LARGE SCALE GENOMIC DNA]</scope>
</reference>
<dbReference type="PANTHER" id="PTHR10286">
    <property type="entry name" value="INORGANIC PYROPHOSPHATASE"/>
    <property type="match status" value="1"/>
</dbReference>
<evidence type="ECO:0000256" key="8">
    <source>
        <dbReference type="ARBA" id="ARBA00022723"/>
    </source>
</evidence>
<feature type="compositionally biased region" description="Basic and acidic residues" evidence="17">
    <location>
        <begin position="280"/>
        <end position="304"/>
    </location>
</feature>
<dbReference type="Pfam" id="PF10591">
    <property type="entry name" value="SPARC_Ca_bdg"/>
    <property type="match status" value="1"/>
</dbReference>
<gene>
    <name evidence="20" type="ORF">LNINA_LOCUS5919</name>
</gene>
<dbReference type="Pfam" id="PF00086">
    <property type="entry name" value="Thyroglobulin_1"/>
    <property type="match status" value="1"/>
</dbReference>
<dbReference type="InterPro" id="IPR036857">
    <property type="entry name" value="Thyroglobulin_1_sf"/>
</dbReference>
<keyword evidence="21" id="KW-1185">Reference proteome</keyword>
<keyword evidence="8" id="KW-0479">Metal-binding</keyword>
<evidence type="ECO:0000256" key="5">
    <source>
        <dbReference type="ARBA" id="ARBA00012146"/>
    </source>
</evidence>
<evidence type="ECO:0000256" key="17">
    <source>
        <dbReference type="SAM" id="MobiDB-lite"/>
    </source>
</evidence>
<evidence type="ECO:0000256" key="10">
    <source>
        <dbReference type="ARBA" id="ARBA00022801"/>
    </source>
</evidence>
<evidence type="ECO:0000256" key="16">
    <source>
        <dbReference type="PROSITE-ProRule" id="PRU00500"/>
    </source>
</evidence>
<feature type="region of interest" description="Disordered" evidence="17">
    <location>
        <begin position="244"/>
        <end position="332"/>
    </location>
</feature>
<dbReference type="CDD" id="cd00104">
    <property type="entry name" value="KAZAL_FS"/>
    <property type="match status" value="1"/>
</dbReference>
<evidence type="ECO:0000256" key="1">
    <source>
        <dbReference type="ARBA" id="ARBA00001946"/>
    </source>
</evidence>
<comment type="similarity">
    <text evidence="4">Belongs to the PPase family.</text>
</comment>
<dbReference type="Pfam" id="PF07648">
    <property type="entry name" value="Kazal_2"/>
    <property type="match status" value="1"/>
</dbReference>
<keyword evidence="7" id="KW-0964">Secreted</keyword>
<keyword evidence="13" id="KW-0325">Glycoprotein</keyword>
<dbReference type="InterPro" id="IPR008162">
    <property type="entry name" value="Pyrophosphatase"/>
</dbReference>
<evidence type="ECO:0000256" key="6">
    <source>
        <dbReference type="ARBA" id="ARBA00022490"/>
    </source>
</evidence>
<evidence type="ECO:0000313" key="21">
    <source>
        <dbReference type="Proteomes" id="UP001497472"/>
    </source>
</evidence>
<protein>
    <recommendedName>
        <fullName evidence="15">Inorganic pyrophosphatase</fullName>
        <ecNumber evidence="5">3.6.1.1</ecNumber>
    </recommendedName>
    <alternativeName>
        <fullName evidence="14">Pyrophosphate phospho-hydrolase</fullName>
    </alternativeName>
</protein>
<keyword evidence="9" id="KW-0732">Signal</keyword>
<dbReference type="Gene3D" id="1.10.238.10">
    <property type="entry name" value="EF-hand"/>
    <property type="match status" value="1"/>
</dbReference>
<feature type="domain" description="Kazal-like" evidence="19">
    <location>
        <begin position="455"/>
        <end position="512"/>
    </location>
</feature>
<dbReference type="AlphaFoldDB" id="A0AAV1JCN3"/>
<evidence type="ECO:0000256" key="4">
    <source>
        <dbReference type="ARBA" id="ARBA00006220"/>
    </source>
</evidence>
<feature type="disulfide bond" evidence="16">
    <location>
        <begin position="692"/>
        <end position="699"/>
    </location>
</feature>
<comment type="caution">
    <text evidence="16">Lacks conserved residue(s) required for the propagation of feature annotation.</text>
</comment>
<dbReference type="Proteomes" id="UP001497472">
    <property type="component" value="Unassembled WGS sequence"/>
</dbReference>
<dbReference type="Gene3D" id="3.30.60.30">
    <property type="match status" value="1"/>
</dbReference>
<dbReference type="EC" id="3.6.1.1" evidence="5"/>